<feature type="signal peptide" evidence="1">
    <location>
        <begin position="1"/>
        <end position="19"/>
    </location>
</feature>
<reference evidence="3 4" key="1">
    <citation type="submission" date="2023-12" db="EMBL/GenBank/DDBJ databases">
        <title>Genome sequencing and assembly of bacterial species from a model synthetic community.</title>
        <authorList>
            <person name="Hogle S.L."/>
        </authorList>
    </citation>
    <scope>NUCLEOTIDE SEQUENCE [LARGE SCALE GENOMIC DNA]</scope>
    <source>
        <strain evidence="3 4">HAMBI_3031</strain>
    </source>
</reference>
<dbReference type="SMART" id="SM00245">
    <property type="entry name" value="TSPc"/>
    <property type="match status" value="1"/>
</dbReference>
<feature type="domain" description="Tail specific protease" evidence="2">
    <location>
        <begin position="540"/>
        <end position="738"/>
    </location>
</feature>
<dbReference type="EMBL" id="CP139960">
    <property type="protein sequence ID" value="WQD36455.1"/>
    <property type="molecule type" value="Genomic_DNA"/>
</dbReference>
<keyword evidence="1" id="KW-0732">Signal</keyword>
<protein>
    <submittedName>
        <fullName evidence="3">S41 family peptidase</fullName>
    </submittedName>
</protein>
<evidence type="ECO:0000313" key="4">
    <source>
        <dbReference type="Proteomes" id="UP001325680"/>
    </source>
</evidence>
<evidence type="ECO:0000313" key="3">
    <source>
        <dbReference type="EMBL" id="WQD36455.1"/>
    </source>
</evidence>
<dbReference type="InterPro" id="IPR036034">
    <property type="entry name" value="PDZ_sf"/>
</dbReference>
<dbReference type="InterPro" id="IPR029045">
    <property type="entry name" value="ClpP/crotonase-like_dom_sf"/>
</dbReference>
<dbReference type="InterPro" id="IPR005151">
    <property type="entry name" value="Tail-specific_protease"/>
</dbReference>
<dbReference type="PANTHER" id="PTHR32060:SF30">
    <property type="entry name" value="CARBOXY-TERMINAL PROCESSING PROTEASE CTPA"/>
    <property type="match status" value="1"/>
</dbReference>
<organism evidence="3 4">
    <name type="scientific">Niabella yanshanensis</name>
    <dbReference type="NCBI Taxonomy" id="577386"/>
    <lineage>
        <taxon>Bacteria</taxon>
        <taxon>Pseudomonadati</taxon>
        <taxon>Bacteroidota</taxon>
        <taxon>Chitinophagia</taxon>
        <taxon>Chitinophagales</taxon>
        <taxon>Chitinophagaceae</taxon>
        <taxon>Niabella</taxon>
    </lineage>
</organism>
<feature type="chain" id="PRO_5046723874" evidence="1">
    <location>
        <begin position="20"/>
        <end position="762"/>
    </location>
</feature>
<gene>
    <name evidence="3" type="ORF">U0035_12340</name>
</gene>
<evidence type="ECO:0000256" key="1">
    <source>
        <dbReference type="SAM" id="SignalP"/>
    </source>
</evidence>
<name>A0ABZ0VZK7_9BACT</name>
<dbReference type="Gene3D" id="3.90.226.10">
    <property type="entry name" value="2-enoyl-CoA Hydratase, Chain A, domain 1"/>
    <property type="match status" value="1"/>
</dbReference>
<dbReference type="Gene3D" id="3.30.750.44">
    <property type="match status" value="1"/>
</dbReference>
<dbReference type="Gene3D" id="2.30.42.10">
    <property type="match status" value="1"/>
</dbReference>
<sequence length="762" mass="84460">MRHFAFLFVMISTSLCINAQTSQQQKNMIAFAKLYGYVKYFHPSDEAAALDWDRFAIYGAGKVLHAKSDAELSSTLQNLFRPFAPSVQIGKNPVFKKSLIIPADKNYYKPAFWFHTGVGFSDNPIYSSVRLNRPQTAKKGRPSGFAPFTQAIEALALRGKEIKMSGRMKVDVSESGTGHFWLRVDRADNKMGFFYNMDDKPAIKNEWQSYEFTGKVDSDAQQIYFGGFLQGEGTIWADDVKLFERDKEGDAWRPVDIKNGGFETAGQSSHAEGWFTGPVEGYKYAVNPSDNNKILEITNDNSAAQPDPSSVTITTAVDYKASPKPGEVITAALGPNIEAVVPIVLYCTTEHTFPAGNAGNLAMLKKEMDAFFNENRNATSLALRLGDVVIAWNIFKHFFPYWNNASQSSDAILEKAVAKSFTDPTPLAFKETLLQMTEPLNDGHVWVGLNNDASNAYTLPIQFDWVENKVIVDKVFDKNAGDVQPGDIVDKIDGQSAAAVYKDKMSLISGSPQWKSYRAMSNFAAGSQNSPVKLTLLRGDKTIELPLNRDLPVGQYGTAVNNLRKKSGKVTDGIYYLDLNTLSKDTIDSWIHDLAGAKGIICDLRGYPNSNHNLINHLLKTGEDTKWMFVAKTAHPDQQKIEFKDFGWNMQPQQPAIKGKVIFITDGRAISYAESYMGFVKDFKLATIIGQPTAGTNGNVNPFTLPGGYTISWTGMLVKNHDGSAHHIKGIIPDIPLQRTLKGVAEGRDEFYEKAVQLIQAE</sequence>
<dbReference type="Proteomes" id="UP001325680">
    <property type="component" value="Chromosome"/>
</dbReference>
<proteinExistence type="predicted"/>
<dbReference type="Gene3D" id="2.60.120.260">
    <property type="entry name" value="Galactose-binding domain-like"/>
    <property type="match status" value="1"/>
</dbReference>
<accession>A0ABZ0VZK7</accession>
<dbReference type="PANTHER" id="PTHR32060">
    <property type="entry name" value="TAIL-SPECIFIC PROTEASE"/>
    <property type="match status" value="1"/>
</dbReference>
<dbReference type="Pfam" id="PF03572">
    <property type="entry name" value="Peptidase_S41"/>
    <property type="match status" value="1"/>
</dbReference>
<keyword evidence="4" id="KW-1185">Reference proteome</keyword>
<evidence type="ECO:0000259" key="2">
    <source>
        <dbReference type="SMART" id="SM00245"/>
    </source>
</evidence>
<dbReference type="SUPFAM" id="SSF52096">
    <property type="entry name" value="ClpP/crotonase"/>
    <property type="match status" value="1"/>
</dbReference>
<dbReference type="RefSeq" id="WP_114790089.1">
    <property type="nucleotide sequence ID" value="NZ_CP139960.1"/>
</dbReference>